<gene>
    <name evidence="1" type="ORF">JOF44_002944</name>
</gene>
<evidence type="ECO:0000313" key="1">
    <source>
        <dbReference type="EMBL" id="MBP2410041.1"/>
    </source>
</evidence>
<dbReference type="RefSeq" id="WP_209893007.1">
    <property type="nucleotide sequence ID" value="NZ_BAAAJV010000041.1"/>
</dbReference>
<name>A0ABS4YML5_9MICO</name>
<protein>
    <submittedName>
        <fullName evidence="1">Uncharacterized protein YukE</fullName>
    </submittedName>
</protein>
<keyword evidence="2" id="KW-1185">Reference proteome</keyword>
<evidence type="ECO:0000313" key="2">
    <source>
        <dbReference type="Proteomes" id="UP000698222"/>
    </source>
</evidence>
<reference evidence="1 2" key="1">
    <citation type="submission" date="2021-03" db="EMBL/GenBank/DDBJ databases">
        <title>Sequencing the genomes of 1000 actinobacteria strains.</title>
        <authorList>
            <person name="Klenk H.-P."/>
        </authorList>
    </citation>
    <scope>NUCLEOTIDE SEQUENCE [LARGE SCALE GENOMIC DNA]</scope>
    <source>
        <strain evidence="1 2">DSM 14564</strain>
    </source>
</reference>
<dbReference type="Gene3D" id="1.10.287.1060">
    <property type="entry name" value="ESAT-6-like"/>
    <property type="match status" value="1"/>
</dbReference>
<accession>A0ABS4YML5</accession>
<comment type="caution">
    <text evidence="1">The sequence shown here is derived from an EMBL/GenBank/DDBJ whole genome shotgun (WGS) entry which is preliminary data.</text>
</comment>
<dbReference type="Proteomes" id="UP000698222">
    <property type="component" value="Unassembled WGS sequence"/>
</dbReference>
<sequence>MDTVQGQEFASTLTERRSALEDNTARLSSVVARIDTFWRGQDAESFRTEWEGLRTGQISTTLERFADLAEELRKHVDEQDGASEVTGGDGGFDLGDIFRGGDMPGWRDMLPNDWEDVVGLGLGGILDGLDGAYGALSKYLGNPKMIASLFMVGGDEMADAAQAASRSAGGLSRVFGAAGAVVSGGFAAWDRWEADASDPSLGTGERMGRATIDGVANAGGGALVGWGGAALGASVGTMIFPGVGTVIGGAIGGIAGGLAGGTAGNFLADWALG</sequence>
<proteinExistence type="predicted"/>
<organism evidence="1 2">
    <name type="scientific">Brachybacterium fresconis</name>
    <dbReference type="NCBI Taxonomy" id="173363"/>
    <lineage>
        <taxon>Bacteria</taxon>
        <taxon>Bacillati</taxon>
        <taxon>Actinomycetota</taxon>
        <taxon>Actinomycetes</taxon>
        <taxon>Micrococcales</taxon>
        <taxon>Dermabacteraceae</taxon>
        <taxon>Brachybacterium</taxon>
    </lineage>
</organism>
<dbReference type="EMBL" id="JAGIOC010000001">
    <property type="protein sequence ID" value="MBP2410041.1"/>
    <property type="molecule type" value="Genomic_DNA"/>
</dbReference>